<sequence length="380" mass="40975">MKAIHYPLKDLFVKPAGTGAIGIGAFSRRGSKPFDLPAAYARRAALTLVVLGASIGAAQQVGRMASPDQDGTISAEMLAESPGQARTLDDILAESGEREDDSFGFAEETVDLHRALSHRNAPAEVKSAGADRTDIGNLISRLDRQARTLAMIDEAAATVGAPARLMRAMAGLESGFDATAKATTSSATGLYQFIEATWLSKVESDGHKYGLGGLARHIRRGSLDEPIVDDLRIRERILALRNDARLSAFLAAELTVDNTRRLENLLGRPVTETEAYLSHFFGVTEAARFLRAAESTPDLTGAWMFPKEAKANPGIFKIRGRPATLGEIRRRFAVKMAKMGIPDRPAPAASPAPMPETDMDRDDGVIQVADWRDANLPAQR</sequence>
<evidence type="ECO:0008006" key="4">
    <source>
        <dbReference type="Google" id="ProtNLM"/>
    </source>
</evidence>
<protein>
    <recommendedName>
        <fullName evidence="4">Transglycosylase SLT domain-containing protein</fullName>
    </recommendedName>
</protein>
<reference evidence="2 3" key="1">
    <citation type="submission" date="2019-07" db="EMBL/GenBank/DDBJ databases">
        <title>Whole genome shotgun sequence of Skermanella aerolata NBRC 106429.</title>
        <authorList>
            <person name="Hosoyama A."/>
            <person name="Uohara A."/>
            <person name="Ohji S."/>
            <person name="Ichikawa N."/>
        </authorList>
    </citation>
    <scope>NUCLEOTIDE SEQUENCE [LARGE SCALE GENOMIC DNA]</scope>
    <source>
        <strain evidence="2 3">NBRC 106429</strain>
    </source>
</reference>
<evidence type="ECO:0000313" key="3">
    <source>
        <dbReference type="Proteomes" id="UP000321523"/>
    </source>
</evidence>
<gene>
    <name evidence="2" type="ORF">SAE02_40390</name>
</gene>
<comment type="caution">
    <text evidence="2">The sequence shown here is derived from an EMBL/GenBank/DDBJ whole genome shotgun (WGS) entry which is preliminary data.</text>
</comment>
<dbReference type="SUPFAM" id="SSF53955">
    <property type="entry name" value="Lysozyme-like"/>
    <property type="match status" value="1"/>
</dbReference>
<organism evidence="2 3">
    <name type="scientific">Skermanella aerolata</name>
    <dbReference type="NCBI Taxonomy" id="393310"/>
    <lineage>
        <taxon>Bacteria</taxon>
        <taxon>Pseudomonadati</taxon>
        <taxon>Pseudomonadota</taxon>
        <taxon>Alphaproteobacteria</taxon>
        <taxon>Rhodospirillales</taxon>
        <taxon>Azospirillaceae</taxon>
        <taxon>Skermanella</taxon>
    </lineage>
</organism>
<evidence type="ECO:0000256" key="1">
    <source>
        <dbReference type="SAM" id="MobiDB-lite"/>
    </source>
</evidence>
<dbReference type="OrthoDB" id="8477976at2"/>
<feature type="compositionally biased region" description="Pro residues" evidence="1">
    <location>
        <begin position="344"/>
        <end position="354"/>
    </location>
</feature>
<dbReference type="RefSeq" id="WP_052832207.1">
    <property type="nucleotide sequence ID" value="NZ_BJYZ01000018.1"/>
</dbReference>
<accession>A0A512DTU2</accession>
<dbReference type="EMBL" id="BJYZ01000018">
    <property type="protein sequence ID" value="GEO39891.1"/>
    <property type="molecule type" value="Genomic_DNA"/>
</dbReference>
<keyword evidence="3" id="KW-1185">Reference proteome</keyword>
<proteinExistence type="predicted"/>
<evidence type="ECO:0000313" key="2">
    <source>
        <dbReference type="EMBL" id="GEO39891.1"/>
    </source>
</evidence>
<dbReference type="InterPro" id="IPR023346">
    <property type="entry name" value="Lysozyme-like_dom_sf"/>
</dbReference>
<feature type="region of interest" description="Disordered" evidence="1">
    <location>
        <begin position="342"/>
        <end position="380"/>
    </location>
</feature>
<dbReference type="Proteomes" id="UP000321523">
    <property type="component" value="Unassembled WGS sequence"/>
</dbReference>
<dbReference type="Gene3D" id="1.10.530.10">
    <property type="match status" value="1"/>
</dbReference>
<dbReference type="AlphaFoldDB" id="A0A512DTU2"/>
<name>A0A512DTU2_9PROT</name>